<sequence length="553" mass="62097">MPADLGRGYDSWEKPELIRRIEVLESRLADLDNGGGSTDTLQTQTPESKKRPRRDSPPVPAASGHAAEQEGEEGDIQSKKDKKKKKRAKEFDFARFPQRKIALKLSYFGWPYHGFARQGNLTEDADAERADAEYPTVEGELFRALKQCRLIQSESACGYSRCGRTDRGVSGLGQVVSLYVRSNGRFDEAGCPVLPCPEDEYPYVKMLNKALPQAVRIHAWAPVQADFDARFSCRSRFYRYLLYSGGHGELDIARMRDAAARFVGTHDFRNFCRLDPAKQIKNFERTVLSADIVPVRAWAADMLGAATANSSNDNGDFGGDGGSDGSRGWWQLELRGTAFLWHQVRCMMGVLFLVGQGYEEPGVVNRLLDVAVVTGKPSYEMASDMPLVLADCEFDADDVQWRYYRQPDEDVTAMILLERSVRQQWQEHAIKALIASSLYRQLNGIRVRTKHVPLSAPVSAPAATESGGGDDDNSNNNNNSEVRPPTPLGECTWLEYRELGYGRRSDGIDFVRGGGHVHHARRHVPLLERPQAAPVEKRNRDWLERKQQMSLKE</sequence>
<dbReference type="Proteomes" id="UP001145114">
    <property type="component" value="Unassembled WGS sequence"/>
</dbReference>
<accession>A0ACC1HBL7</accession>
<evidence type="ECO:0000313" key="2">
    <source>
        <dbReference type="Proteomes" id="UP001145114"/>
    </source>
</evidence>
<evidence type="ECO:0000313" key="1">
    <source>
        <dbReference type="EMBL" id="KAJ1673852.1"/>
    </source>
</evidence>
<dbReference type="EC" id="5.4.99.45" evidence="1"/>
<protein>
    <submittedName>
        <fullName evidence="1">Pseudouridine synthase deg1</fullName>
        <ecNumber evidence="1">5.4.99.45</ecNumber>
    </submittedName>
</protein>
<organism evidence="1 2">
    <name type="scientific">Spiromyces aspiralis</name>
    <dbReference type="NCBI Taxonomy" id="68401"/>
    <lineage>
        <taxon>Eukaryota</taxon>
        <taxon>Fungi</taxon>
        <taxon>Fungi incertae sedis</taxon>
        <taxon>Zoopagomycota</taxon>
        <taxon>Kickxellomycotina</taxon>
        <taxon>Kickxellomycetes</taxon>
        <taxon>Kickxellales</taxon>
        <taxon>Kickxellaceae</taxon>
        <taxon>Spiromyces</taxon>
    </lineage>
</organism>
<dbReference type="EMBL" id="JAMZIH010006501">
    <property type="protein sequence ID" value="KAJ1673852.1"/>
    <property type="molecule type" value="Genomic_DNA"/>
</dbReference>
<gene>
    <name evidence="1" type="primary">DEG1</name>
    <name evidence="1" type="ORF">EV182_004436</name>
</gene>
<proteinExistence type="predicted"/>
<reference evidence="1" key="1">
    <citation type="submission" date="2022-06" db="EMBL/GenBank/DDBJ databases">
        <title>Phylogenomic reconstructions and comparative analyses of Kickxellomycotina fungi.</title>
        <authorList>
            <person name="Reynolds N.K."/>
            <person name="Stajich J.E."/>
            <person name="Barry K."/>
            <person name="Grigoriev I.V."/>
            <person name="Crous P."/>
            <person name="Smith M.E."/>
        </authorList>
    </citation>
    <scope>NUCLEOTIDE SEQUENCE</scope>
    <source>
        <strain evidence="1">RSA 2271</strain>
    </source>
</reference>
<comment type="caution">
    <text evidence="1">The sequence shown here is derived from an EMBL/GenBank/DDBJ whole genome shotgun (WGS) entry which is preliminary data.</text>
</comment>
<name>A0ACC1HBL7_9FUNG</name>
<keyword evidence="1" id="KW-0413">Isomerase</keyword>
<keyword evidence="2" id="KW-1185">Reference proteome</keyword>